<dbReference type="GO" id="GO:0080120">
    <property type="term" value="P:CAAX-box protein maturation"/>
    <property type="evidence" value="ECO:0007669"/>
    <property type="project" value="UniProtKB-ARBA"/>
</dbReference>
<comment type="caution">
    <text evidence="3">The sequence shown here is derived from an EMBL/GenBank/DDBJ whole genome shotgun (WGS) entry which is preliminary data.</text>
</comment>
<organism evidence="3 4">
    <name type="scientific">Catenisphaera adipataccumulans</name>
    <dbReference type="NCBI Taxonomy" id="700500"/>
    <lineage>
        <taxon>Bacteria</taxon>
        <taxon>Bacillati</taxon>
        <taxon>Bacillota</taxon>
        <taxon>Erysipelotrichia</taxon>
        <taxon>Erysipelotrichales</taxon>
        <taxon>Erysipelotrichaceae</taxon>
        <taxon>Catenisphaera</taxon>
    </lineage>
</organism>
<reference evidence="3 4" key="1">
    <citation type="submission" date="2020-08" db="EMBL/GenBank/DDBJ databases">
        <title>Genomic Encyclopedia of Type Strains, Phase IV (KMG-IV): sequencing the most valuable type-strain genomes for metagenomic binning, comparative biology and taxonomic classification.</title>
        <authorList>
            <person name="Goeker M."/>
        </authorList>
    </citation>
    <scope>NUCLEOTIDE SEQUENCE [LARGE SCALE GENOMIC DNA]</scope>
    <source>
        <strain evidence="3 4">DSM 25799</strain>
    </source>
</reference>
<feature type="transmembrane region" description="Helical" evidence="1">
    <location>
        <begin position="79"/>
        <end position="98"/>
    </location>
</feature>
<dbReference type="InterPro" id="IPR003675">
    <property type="entry name" value="Rce1/LyrA-like_dom"/>
</dbReference>
<dbReference type="AlphaFoldDB" id="A0A7W8FW14"/>
<dbReference type="Proteomes" id="UP000539953">
    <property type="component" value="Unassembled WGS sequence"/>
</dbReference>
<proteinExistence type="predicted"/>
<evidence type="ECO:0000256" key="1">
    <source>
        <dbReference type="SAM" id="Phobius"/>
    </source>
</evidence>
<feature type="transmembrane region" description="Helical" evidence="1">
    <location>
        <begin position="145"/>
        <end position="170"/>
    </location>
</feature>
<feature type="domain" description="CAAX prenyl protease 2/Lysostaphin resistance protein A-like" evidence="2">
    <location>
        <begin position="108"/>
        <end position="216"/>
    </location>
</feature>
<accession>A0A7W8FW14</accession>
<keyword evidence="1" id="KW-0472">Membrane</keyword>
<evidence type="ECO:0000259" key="2">
    <source>
        <dbReference type="Pfam" id="PF02517"/>
    </source>
</evidence>
<feature type="transmembrane region" description="Helical" evidence="1">
    <location>
        <begin position="176"/>
        <end position="198"/>
    </location>
</feature>
<keyword evidence="1" id="KW-1133">Transmembrane helix</keyword>
<keyword evidence="1" id="KW-0812">Transmembrane</keyword>
<feature type="transmembrane region" description="Helical" evidence="1">
    <location>
        <begin position="205"/>
        <end position="226"/>
    </location>
</feature>
<feature type="transmembrane region" description="Helical" evidence="1">
    <location>
        <begin position="12"/>
        <end position="32"/>
    </location>
</feature>
<dbReference type="PANTHER" id="PTHR36435">
    <property type="entry name" value="SLR1288 PROTEIN"/>
    <property type="match status" value="1"/>
</dbReference>
<dbReference type="PANTHER" id="PTHR36435:SF1">
    <property type="entry name" value="CAAX AMINO TERMINAL PROTEASE FAMILY PROTEIN"/>
    <property type="match status" value="1"/>
</dbReference>
<dbReference type="Pfam" id="PF02517">
    <property type="entry name" value="Rce1-like"/>
    <property type="match status" value="1"/>
</dbReference>
<keyword evidence="4" id="KW-1185">Reference proteome</keyword>
<dbReference type="GO" id="GO:0006508">
    <property type="term" value="P:proteolysis"/>
    <property type="evidence" value="ECO:0007669"/>
    <property type="project" value="UniProtKB-KW"/>
</dbReference>
<protein>
    <submittedName>
        <fullName evidence="3">Membrane protease YdiL (CAAX protease family)</fullName>
    </submittedName>
</protein>
<feature type="transmembrane region" description="Helical" evidence="1">
    <location>
        <begin position="104"/>
        <end position="125"/>
    </location>
</feature>
<dbReference type="GO" id="GO:0004175">
    <property type="term" value="F:endopeptidase activity"/>
    <property type="evidence" value="ECO:0007669"/>
    <property type="project" value="UniProtKB-ARBA"/>
</dbReference>
<name>A0A7W8FW14_9FIRM</name>
<sequence length="281" mass="31497">MNRIQKMARRYPVISVSLAATLLMILFHFLPVLSIDGISVGTEGLMALISCGVILLLGGRQEMKFSVSGRRQAMHAARYYLGITFFICICSLMPTGHGTLRSDWLVRIPVLMLFVLFVGIFEESVFRSLLLNGFLAKHGKTWKGLLLSLILSSVCFGIIHVLSSFLSGAVTSADQAILGLLKVVAMTEVGFFIGAVYIRTQNIWNAILIHMLNDFMALLSFTIYHTNVEYSYIGTSDHQYNMMSIIVYLIMVAMYIPLLRSGYKLLKDTPLPWYGYLSDRP</sequence>
<evidence type="ECO:0000313" key="3">
    <source>
        <dbReference type="EMBL" id="MBB5183743.1"/>
    </source>
</evidence>
<dbReference type="EMBL" id="JACHHK010000008">
    <property type="protein sequence ID" value="MBB5183743.1"/>
    <property type="molecule type" value="Genomic_DNA"/>
</dbReference>
<keyword evidence="3" id="KW-0378">Hydrolase</keyword>
<feature type="transmembrane region" description="Helical" evidence="1">
    <location>
        <begin position="38"/>
        <end position="58"/>
    </location>
</feature>
<dbReference type="RefSeq" id="WP_183329040.1">
    <property type="nucleotide sequence ID" value="NZ_JACHHK010000008.1"/>
</dbReference>
<gene>
    <name evidence="3" type="ORF">HNQ47_001784</name>
</gene>
<dbReference type="InterPro" id="IPR052710">
    <property type="entry name" value="CAAX_protease"/>
</dbReference>
<feature type="transmembrane region" description="Helical" evidence="1">
    <location>
        <begin position="238"/>
        <end position="258"/>
    </location>
</feature>
<keyword evidence="3" id="KW-0645">Protease</keyword>
<evidence type="ECO:0000313" key="4">
    <source>
        <dbReference type="Proteomes" id="UP000539953"/>
    </source>
</evidence>